<reference evidence="7" key="1">
    <citation type="submission" date="2022-09" db="EMBL/GenBank/DDBJ databases">
        <title>Chromosome-level assembly of Trichoderma breve T069, a fungus used in development of biopesticide product.</title>
        <authorList>
            <person name="Lin R."/>
            <person name="Liu T."/>
        </authorList>
    </citation>
    <scope>NUCLEOTIDE SEQUENCE</scope>
    <source>
        <strain evidence="7">T069</strain>
    </source>
</reference>
<dbReference type="SUPFAM" id="SSF56176">
    <property type="entry name" value="FAD-binding/transporter-associated domain-like"/>
    <property type="match status" value="1"/>
</dbReference>
<keyword evidence="5" id="KW-0560">Oxidoreductase</keyword>
<evidence type="ECO:0000256" key="2">
    <source>
        <dbReference type="ARBA" id="ARBA00005466"/>
    </source>
</evidence>
<keyword evidence="3" id="KW-0285">Flavoprotein</keyword>
<evidence type="ECO:0000256" key="5">
    <source>
        <dbReference type="ARBA" id="ARBA00023002"/>
    </source>
</evidence>
<proteinExistence type="inferred from homology"/>
<dbReference type="InterPro" id="IPR016169">
    <property type="entry name" value="FAD-bd_PCMH_sub2"/>
</dbReference>
<dbReference type="Proteomes" id="UP001140511">
    <property type="component" value="Unassembled WGS sequence"/>
</dbReference>
<feature type="domain" description="FAD-binding PCMH-type" evidence="6">
    <location>
        <begin position="49"/>
        <end position="238"/>
    </location>
</feature>
<evidence type="ECO:0000256" key="3">
    <source>
        <dbReference type="ARBA" id="ARBA00022630"/>
    </source>
</evidence>
<organism evidence="7 8">
    <name type="scientific">Trichoderma breve</name>
    <dbReference type="NCBI Taxonomy" id="2034170"/>
    <lineage>
        <taxon>Eukaryota</taxon>
        <taxon>Fungi</taxon>
        <taxon>Dikarya</taxon>
        <taxon>Ascomycota</taxon>
        <taxon>Pezizomycotina</taxon>
        <taxon>Sordariomycetes</taxon>
        <taxon>Hypocreomycetidae</taxon>
        <taxon>Hypocreales</taxon>
        <taxon>Hypocreaceae</taxon>
        <taxon>Trichoderma</taxon>
    </lineage>
</organism>
<dbReference type="GO" id="GO:0071949">
    <property type="term" value="F:FAD binding"/>
    <property type="evidence" value="ECO:0007669"/>
    <property type="project" value="InterPro"/>
</dbReference>
<evidence type="ECO:0000256" key="4">
    <source>
        <dbReference type="ARBA" id="ARBA00022827"/>
    </source>
</evidence>
<comment type="caution">
    <text evidence="7">The sequence shown here is derived from an EMBL/GenBank/DDBJ whole genome shotgun (WGS) entry which is preliminary data.</text>
</comment>
<dbReference type="AlphaFoldDB" id="A0A9W9E1Y4"/>
<gene>
    <name evidence="7" type="ORF">T069G_10831</name>
</gene>
<dbReference type="InterPro" id="IPR012951">
    <property type="entry name" value="BBE"/>
</dbReference>
<accession>A0A9W9E1Y4</accession>
<dbReference type="GO" id="GO:0016491">
    <property type="term" value="F:oxidoreductase activity"/>
    <property type="evidence" value="ECO:0007669"/>
    <property type="project" value="UniProtKB-KW"/>
</dbReference>
<comment type="similarity">
    <text evidence="2">Belongs to the oxygen-dependent FAD-linked oxidoreductase family.</text>
</comment>
<sequence>MGKIIDALQQALPLLGVAANVTAASTSNIFAVPDSAWKSLNDSVSGRLHLASPAGLPCFTSYENAWGLDANAPNAAQCQTGTVPDYYVDAQSVEDIQKSLQFAQQYKLPVTVKNTVITENFTPDECPSPVGPVVTYHAGQVGTHLYNSLQGTGYMIVAGSCPSVGPSGGWIAGAGHGIFTPSFGLGVDNVQQMKVVLPNGTYVTANRCQNQDIFFALRGGGGGTFGVVTETTTKLHPDQEYSYAFVQLPVPDVRTANEVLVANAERWSEEGWGGVYGVLDVAGSPNLVWLGYNANLNLDEGKASLKPVTDYLKSLPGSENLITDFRILPNQFTAQNDPALLSILLPEAGVSLTRSSRLVPKKNFQTADGQQALVDALMANKFGWGAVIASPTNYTLAESDQPGGPGESSVSPAWRDSVWHLTYTTTWDPADPVATTPEALASRFQEISEAMDPIRAITPGAGAYQNEADVYEPDPIGSFWGEKNHARLLAIKKQLDPDNLLSCWNCIGWNVDDERHECYLNVRGIGPSN</sequence>
<dbReference type="PANTHER" id="PTHR42973:SF39">
    <property type="entry name" value="FAD-BINDING PCMH-TYPE DOMAIN-CONTAINING PROTEIN"/>
    <property type="match status" value="1"/>
</dbReference>
<dbReference type="PANTHER" id="PTHR42973">
    <property type="entry name" value="BINDING OXIDOREDUCTASE, PUTATIVE (AFU_ORTHOLOGUE AFUA_1G17690)-RELATED"/>
    <property type="match status" value="1"/>
</dbReference>
<dbReference type="PROSITE" id="PS51387">
    <property type="entry name" value="FAD_PCMH"/>
    <property type="match status" value="1"/>
</dbReference>
<dbReference type="GeneID" id="80872729"/>
<dbReference type="Gene3D" id="3.30.465.10">
    <property type="match status" value="1"/>
</dbReference>
<dbReference type="Pfam" id="PF01565">
    <property type="entry name" value="FAD_binding_4"/>
    <property type="match status" value="1"/>
</dbReference>
<dbReference type="RefSeq" id="XP_056024331.1">
    <property type="nucleotide sequence ID" value="XM_056178041.1"/>
</dbReference>
<dbReference type="Gene3D" id="3.40.462.20">
    <property type="match status" value="1"/>
</dbReference>
<keyword evidence="8" id="KW-1185">Reference proteome</keyword>
<dbReference type="InterPro" id="IPR036318">
    <property type="entry name" value="FAD-bd_PCMH-like_sf"/>
</dbReference>
<evidence type="ECO:0000256" key="1">
    <source>
        <dbReference type="ARBA" id="ARBA00001974"/>
    </source>
</evidence>
<dbReference type="Pfam" id="PF08031">
    <property type="entry name" value="BBE"/>
    <property type="match status" value="1"/>
</dbReference>
<dbReference type="InterPro" id="IPR006094">
    <property type="entry name" value="Oxid_FAD_bind_N"/>
</dbReference>
<name>A0A9W9E1Y4_9HYPO</name>
<dbReference type="InterPro" id="IPR050416">
    <property type="entry name" value="FAD-linked_Oxidoreductase"/>
</dbReference>
<evidence type="ECO:0000259" key="6">
    <source>
        <dbReference type="PROSITE" id="PS51387"/>
    </source>
</evidence>
<keyword evidence="4" id="KW-0274">FAD</keyword>
<dbReference type="InterPro" id="IPR016166">
    <property type="entry name" value="FAD-bd_PCMH"/>
</dbReference>
<protein>
    <submittedName>
        <fullName evidence="7">FAD binding domain-containing protein</fullName>
    </submittedName>
</protein>
<dbReference type="EMBL" id="JAOPEN010000007">
    <property type="protein sequence ID" value="KAJ4855273.1"/>
    <property type="molecule type" value="Genomic_DNA"/>
</dbReference>
<evidence type="ECO:0000313" key="7">
    <source>
        <dbReference type="EMBL" id="KAJ4855273.1"/>
    </source>
</evidence>
<comment type="cofactor">
    <cofactor evidence="1">
        <name>FAD</name>
        <dbReference type="ChEBI" id="CHEBI:57692"/>
    </cofactor>
</comment>
<evidence type="ECO:0000313" key="8">
    <source>
        <dbReference type="Proteomes" id="UP001140511"/>
    </source>
</evidence>